<keyword evidence="3" id="KW-1185">Reference proteome</keyword>
<dbReference type="EMBL" id="JANIIK010000034">
    <property type="protein sequence ID" value="KAJ3614660.1"/>
    <property type="molecule type" value="Genomic_DNA"/>
</dbReference>
<name>A0A9Q0EYZ8_9TELE</name>
<gene>
    <name evidence="2" type="ORF">NHX12_018231</name>
</gene>
<feature type="region of interest" description="Disordered" evidence="1">
    <location>
        <begin position="1"/>
        <end position="27"/>
    </location>
</feature>
<proteinExistence type="predicted"/>
<evidence type="ECO:0000256" key="1">
    <source>
        <dbReference type="SAM" id="MobiDB-lite"/>
    </source>
</evidence>
<accession>A0A9Q0EYZ8</accession>
<dbReference type="Proteomes" id="UP001148018">
    <property type="component" value="Unassembled WGS sequence"/>
</dbReference>
<evidence type="ECO:0000313" key="2">
    <source>
        <dbReference type="EMBL" id="KAJ3614660.1"/>
    </source>
</evidence>
<sequence>MYSAPPEVAVVSAPEEMKNTQSSPTAPLLAPQANAVAVSPYPAQPGASLSSTDSSFQFHVDTGNTSNFL</sequence>
<protein>
    <submittedName>
        <fullName evidence="2">Uncharacterized protein</fullName>
    </submittedName>
</protein>
<evidence type="ECO:0000313" key="3">
    <source>
        <dbReference type="Proteomes" id="UP001148018"/>
    </source>
</evidence>
<reference evidence="2" key="1">
    <citation type="submission" date="2022-07" db="EMBL/GenBank/DDBJ databases">
        <title>Chromosome-level genome of Muraenolepis orangiensis.</title>
        <authorList>
            <person name="Kim J."/>
        </authorList>
    </citation>
    <scope>NUCLEOTIDE SEQUENCE</scope>
    <source>
        <strain evidence="2">KU_S4_2022</strain>
        <tissue evidence="2">Muscle</tissue>
    </source>
</reference>
<comment type="caution">
    <text evidence="2">The sequence shown here is derived from an EMBL/GenBank/DDBJ whole genome shotgun (WGS) entry which is preliminary data.</text>
</comment>
<dbReference type="AlphaFoldDB" id="A0A9Q0EYZ8"/>
<organism evidence="2 3">
    <name type="scientific">Muraenolepis orangiensis</name>
    <name type="common">Patagonian moray cod</name>
    <dbReference type="NCBI Taxonomy" id="630683"/>
    <lineage>
        <taxon>Eukaryota</taxon>
        <taxon>Metazoa</taxon>
        <taxon>Chordata</taxon>
        <taxon>Craniata</taxon>
        <taxon>Vertebrata</taxon>
        <taxon>Euteleostomi</taxon>
        <taxon>Actinopterygii</taxon>
        <taxon>Neopterygii</taxon>
        <taxon>Teleostei</taxon>
        <taxon>Neoteleostei</taxon>
        <taxon>Acanthomorphata</taxon>
        <taxon>Zeiogadaria</taxon>
        <taxon>Gadariae</taxon>
        <taxon>Gadiformes</taxon>
        <taxon>Muraenolepidoidei</taxon>
        <taxon>Muraenolepididae</taxon>
        <taxon>Muraenolepis</taxon>
    </lineage>
</organism>